<dbReference type="RefSeq" id="WP_233373296.1">
    <property type="nucleotide sequence ID" value="NZ_JAJTWU010000007.1"/>
</dbReference>
<evidence type="ECO:0000256" key="3">
    <source>
        <dbReference type="ARBA" id="ARBA00023163"/>
    </source>
</evidence>
<name>A0ABS8XX20_9BURK</name>
<evidence type="ECO:0000256" key="2">
    <source>
        <dbReference type="ARBA" id="ARBA00023125"/>
    </source>
</evidence>
<dbReference type="InterPro" id="IPR000792">
    <property type="entry name" value="Tscrpt_reg_LuxR_C"/>
</dbReference>
<dbReference type="Pfam" id="PF00196">
    <property type="entry name" value="GerE"/>
    <property type="match status" value="1"/>
</dbReference>
<dbReference type="SMART" id="SM00421">
    <property type="entry name" value="HTH_LUXR"/>
    <property type="match status" value="1"/>
</dbReference>
<dbReference type="InterPro" id="IPR016032">
    <property type="entry name" value="Sig_transdc_resp-reg_C-effctor"/>
</dbReference>
<keyword evidence="3" id="KW-0804">Transcription</keyword>
<evidence type="ECO:0000259" key="4">
    <source>
        <dbReference type="PROSITE" id="PS50043"/>
    </source>
</evidence>
<dbReference type="CDD" id="cd06170">
    <property type="entry name" value="LuxR_C_like"/>
    <property type="match status" value="1"/>
</dbReference>
<reference evidence="5 6" key="1">
    <citation type="submission" date="2021-12" db="EMBL/GenBank/DDBJ databases">
        <title>Genome seq of P8.</title>
        <authorList>
            <person name="Seo T."/>
        </authorList>
    </citation>
    <scope>NUCLEOTIDE SEQUENCE [LARGE SCALE GENOMIC DNA]</scope>
    <source>
        <strain evidence="5 6">P8</strain>
    </source>
</reference>
<accession>A0ABS8XX20</accession>
<dbReference type="PROSITE" id="PS50043">
    <property type="entry name" value="HTH_LUXR_2"/>
    <property type="match status" value="1"/>
</dbReference>
<gene>
    <name evidence="5" type="ORF">LXT13_17790</name>
</gene>
<dbReference type="PROSITE" id="PS00622">
    <property type="entry name" value="HTH_LUXR_1"/>
    <property type="match status" value="1"/>
</dbReference>
<dbReference type="PRINTS" id="PR00038">
    <property type="entry name" value="HTHLUXR"/>
</dbReference>
<protein>
    <submittedName>
        <fullName evidence="5">LuxR C-terminal-related transcriptional regulator</fullName>
    </submittedName>
</protein>
<organism evidence="5 6">
    <name type="scientific">Pelomonas cellulosilytica</name>
    <dbReference type="NCBI Taxonomy" id="2906762"/>
    <lineage>
        <taxon>Bacteria</taxon>
        <taxon>Pseudomonadati</taxon>
        <taxon>Pseudomonadota</taxon>
        <taxon>Betaproteobacteria</taxon>
        <taxon>Burkholderiales</taxon>
        <taxon>Sphaerotilaceae</taxon>
        <taxon>Roseateles</taxon>
    </lineage>
</organism>
<dbReference type="InterPro" id="IPR059106">
    <property type="entry name" value="WHD_MalT"/>
</dbReference>
<feature type="domain" description="HTH luxR-type" evidence="4">
    <location>
        <begin position="813"/>
        <end position="878"/>
    </location>
</feature>
<evidence type="ECO:0000313" key="5">
    <source>
        <dbReference type="EMBL" id="MCE4556250.1"/>
    </source>
</evidence>
<dbReference type="PANTHER" id="PTHR44688:SF16">
    <property type="entry name" value="DNA-BINDING TRANSCRIPTIONAL ACTIVATOR DEVR_DOSR"/>
    <property type="match status" value="1"/>
</dbReference>
<dbReference type="EMBL" id="JAJTWU010000007">
    <property type="protein sequence ID" value="MCE4556250.1"/>
    <property type="molecule type" value="Genomic_DNA"/>
</dbReference>
<dbReference type="Proteomes" id="UP001200741">
    <property type="component" value="Unassembled WGS sequence"/>
</dbReference>
<sequence>MNMPSAIDPDTAEARGSLPAVLQAELLPRPALQQRLRERLAQQRLLALCAPAGYGKTVALATLLQRWLDEAGAPARAVSWFSSRPGQDVAQLCAGWCLGLESYDLPWRRSPQALVRALDGQAGPLAAFVDALVQALVTGEPAEGVLVVDDLQALADASLPLLLQLLSARLPAHWRLVMASRAPIPVAADVLQADALRFTPDEVATLLARQGSAAGMAERLWQATQGWPAAVSLWQCLHPGGQDAGALALLQRDDMFDQLARELLDGLPAAAQAFMLRCSVLPVWSAPRCAAVAHEPQAGRWLQLIEARGLFMRRAPGLEPAWLMHELFRDFLQARLAEQMPQELPLLLLRAADTESDTDVRVAYLLRAGMLERAALALMDAASGLLARGELGTVQRLLDSFPPEPAARLPAWQFVRGRLAGLRWDWSSLEHAMSAARAGFLAEGWYEMASLAGVLQAQADIGLARLDAADELLQPLRDAALSPAGQVQRDSTLSWLHAAQGSHAAVAGDITRMTDTLVAGASAELWTQCVPNFRFATLPGLQAPVRRFVEQALAVAGEDALPLRLSARLLAAWLALSRGDLAEMQVQMAQAQADAAWIGLPGHLQWSCGCLNGQLAALRGDRAGVRASMEAVAAAFPPGSPWRRTTLYFWSRMADGVGDAETVQHLLAQQLSAETESAGEWPFSRQLRRLAQALALLAGGDAAAGCELLRDVVDALAMLDTVGIRGYAAALLTLARDDAGLAAEAREALRTTLQAAACYVPTLSTLGRPRLSRLIALAHGADVTPAERAVLDAALRLLDDARRAPDEAPAERNAGLAQQLTSREIEVLARMAAGESNKVIAKALDLSPHTVKRHVANIFDKLAVSTRAQAAVCYQAQVA</sequence>
<evidence type="ECO:0000256" key="1">
    <source>
        <dbReference type="ARBA" id="ARBA00023015"/>
    </source>
</evidence>
<comment type="caution">
    <text evidence="5">The sequence shown here is derived from an EMBL/GenBank/DDBJ whole genome shotgun (WGS) entry which is preliminary data.</text>
</comment>
<dbReference type="InterPro" id="IPR036388">
    <property type="entry name" value="WH-like_DNA-bd_sf"/>
</dbReference>
<evidence type="ECO:0000313" key="6">
    <source>
        <dbReference type="Proteomes" id="UP001200741"/>
    </source>
</evidence>
<keyword evidence="2" id="KW-0238">DNA-binding</keyword>
<keyword evidence="6" id="KW-1185">Reference proteome</keyword>
<keyword evidence="1" id="KW-0805">Transcription regulation</keyword>
<dbReference type="Gene3D" id="1.10.10.10">
    <property type="entry name" value="Winged helix-like DNA-binding domain superfamily/Winged helix DNA-binding domain"/>
    <property type="match status" value="1"/>
</dbReference>
<dbReference type="InterPro" id="IPR027417">
    <property type="entry name" value="P-loop_NTPase"/>
</dbReference>
<dbReference type="PANTHER" id="PTHR44688">
    <property type="entry name" value="DNA-BINDING TRANSCRIPTIONAL ACTIVATOR DEVR_DOSR"/>
    <property type="match status" value="1"/>
</dbReference>
<dbReference type="InterPro" id="IPR049945">
    <property type="entry name" value="AAA_22"/>
</dbReference>
<dbReference type="SUPFAM" id="SSF46894">
    <property type="entry name" value="C-terminal effector domain of the bipartite response regulators"/>
    <property type="match status" value="1"/>
</dbReference>
<dbReference type="SUPFAM" id="SSF52540">
    <property type="entry name" value="P-loop containing nucleoside triphosphate hydrolases"/>
    <property type="match status" value="1"/>
</dbReference>
<dbReference type="Pfam" id="PF13401">
    <property type="entry name" value="AAA_22"/>
    <property type="match status" value="1"/>
</dbReference>
<proteinExistence type="predicted"/>
<dbReference type="Pfam" id="PF25873">
    <property type="entry name" value="WHD_MalT"/>
    <property type="match status" value="1"/>
</dbReference>